<sequence>GCDRRRDHARNCEETFFQPVVINIKTETSDTAEDDALNEPMEYTEETVLDENCDLQLKFEVGEESYESPEKIAEVNTKKRPCIVQGCEPVIGRGLQHAKTKHRTYCKICGQVFGKHSHALYHVAIHKPKEERLRCSMCNKTFCRDYTLKVHLLESHGQTTASFECALCEQVFETKADLAKHREIHLASPCQFCDRRNPFGSYKRLLEHFRLAHKKQIFKCEHCAGSFLGRRELETHKEKHRDGTFDNCVEFALRSWNESFRCSVCERSFYNEEYLNRHREKVHKVYPLRVPEPKTSVTELDYKFKCKECDARYRLKSSLKGHVYKNHRTERKVCNHCGASFKSNNELDCHVRYVHTKDFRFKCEFCDKRCNTSSDLKVHRRTHTNERPYKCSYEGCYKDYKTHGAMKKHVRSVHTLERPYKCTY</sequence>
<feature type="domain" description="C2H2-type" evidence="10">
    <location>
        <begin position="218"/>
        <end position="240"/>
    </location>
</feature>
<evidence type="ECO:0000256" key="1">
    <source>
        <dbReference type="ARBA" id="ARBA00004123"/>
    </source>
</evidence>
<evidence type="ECO:0000256" key="4">
    <source>
        <dbReference type="ARBA" id="ARBA00022771"/>
    </source>
</evidence>
<evidence type="ECO:0000259" key="10">
    <source>
        <dbReference type="PROSITE" id="PS50157"/>
    </source>
</evidence>
<dbReference type="VEuPathDB" id="VectorBase:AALFPA_073177"/>
<organism evidence="11">
    <name type="scientific">Aedes albopictus</name>
    <name type="common">Asian tiger mosquito</name>
    <name type="synonym">Stegomyia albopicta</name>
    <dbReference type="NCBI Taxonomy" id="7160"/>
    <lineage>
        <taxon>Eukaryota</taxon>
        <taxon>Metazoa</taxon>
        <taxon>Ecdysozoa</taxon>
        <taxon>Arthropoda</taxon>
        <taxon>Hexapoda</taxon>
        <taxon>Insecta</taxon>
        <taxon>Pterygota</taxon>
        <taxon>Neoptera</taxon>
        <taxon>Endopterygota</taxon>
        <taxon>Diptera</taxon>
        <taxon>Nematocera</taxon>
        <taxon>Culicoidea</taxon>
        <taxon>Culicidae</taxon>
        <taxon>Culicinae</taxon>
        <taxon>Aedini</taxon>
        <taxon>Aedes</taxon>
        <taxon>Stegomyia</taxon>
    </lineage>
</organism>
<keyword evidence="6" id="KW-0805">Transcription regulation</keyword>
<evidence type="ECO:0000313" key="11">
    <source>
        <dbReference type="EMBL" id="JAC11980.1"/>
    </source>
</evidence>
<proteinExistence type="evidence at transcript level"/>
<feature type="non-terminal residue" evidence="11">
    <location>
        <position position="1"/>
    </location>
</feature>
<keyword evidence="5" id="KW-0862">Zinc</keyword>
<dbReference type="PANTHER" id="PTHR24394">
    <property type="entry name" value="ZINC FINGER PROTEIN"/>
    <property type="match status" value="1"/>
</dbReference>
<protein>
    <submittedName>
        <fullName evidence="11">Putative zinc finger protein</fullName>
    </submittedName>
</protein>
<dbReference type="EMBL" id="GAPW01001618">
    <property type="protein sequence ID" value="JAC11980.1"/>
    <property type="molecule type" value="mRNA"/>
</dbReference>
<dbReference type="Pfam" id="PF00096">
    <property type="entry name" value="zf-C2H2"/>
    <property type="match status" value="4"/>
</dbReference>
<feature type="domain" description="C2H2-type" evidence="10">
    <location>
        <begin position="260"/>
        <end position="283"/>
    </location>
</feature>
<evidence type="ECO:0000256" key="7">
    <source>
        <dbReference type="ARBA" id="ARBA00023163"/>
    </source>
</evidence>
<evidence type="ECO:0000256" key="2">
    <source>
        <dbReference type="ARBA" id="ARBA00022723"/>
    </source>
</evidence>
<dbReference type="GO" id="GO:0005634">
    <property type="term" value="C:nucleus"/>
    <property type="evidence" value="ECO:0007669"/>
    <property type="project" value="UniProtKB-SubCell"/>
</dbReference>
<feature type="domain" description="C2H2-type" evidence="10">
    <location>
        <begin position="104"/>
        <end position="131"/>
    </location>
</feature>
<evidence type="ECO:0000256" key="3">
    <source>
        <dbReference type="ARBA" id="ARBA00022737"/>
    </source>
</evidence>
<feature type="non-terminal residue" evidence="11">
    <location>
        <position position="424"/>
    </location>
</feature>
<keyword evidence="7" id="KW-0804">Transcription</keyword>
<dbReference type="PROSITE" id="PS50157">
    <property type="entry name" value="ZINC_FINGER_C2H2_2"/>
    <property type="match status" value="9"/>
</dbReference>
<dbReference type="GO" id="GO:0000981">
    <property type="term" value="F:DNA-binding transcription factor activity, RNA polymerase II-specific"/>
    <property type="evidence" value="ECO:0007669"/>
    <property type="project" value="TreeGrafter"/>
</dbReference>
<dbReference type="VEuPathDB" id="VectorBase:AALF002154"/>
<evidence type="ECO:0000256" key="9">
    <source>
        <dbReference type="PROSITE-ProRule" id="PRU00042"/>
    </source>
</evidence>
<comment type="subcellular location">
    <subcellularLocation>
        <location evidence="1">Nucleus</location>
    </subcellularLocation>
</comment>
<name>A0A023ERZ0_AEDAL</name>
<evidence type="ECO:0000256" key="5">
    <source>
        <dbReference type="ARBA" id="ARBA00022833"/>
    </source>
</evidence>
<keyword evidence="8" id="KW-0539">Nucleus</keyword>
<dbReference type="GO" id="GO:0008270">
    <property type="term" value="F:zinc ion binding"/>
    <property type="evidence" value="ECO:0007669"/>
    <property type="project" value="UniProtKB-KW"/>
</dbReference>
<feature type="domain" description="C2H2-type" evidence="10">
    <location>
        <begin position="332"/>
        <end position="360"/>
    </location>
</feature>
<keyword evidence="4 9" id="KW-0863">Zinc-finger</keyword>
<dbReference type="PROSITE" id="PS00028">
    <property type="entry name" value="ZINC_FINGER_C2H2_1"/>
    <property type="match status" value="9"/>
</dbReference>
<dbReference type="GO" id="GO:0003677">
    <property type="term" value="F:DNA binding"/>
    <property type="evidence" value="ECO:0007669"/>
    <property type="project" value="UniProtKB-KW"/>
</dbReference>
<dbReference type="SUPFAM" id="SSF57667">
    <property type="entry name" value="beta-beta-alpha zinc fingers"/>
    <property type="match status" value="4"/>
</dbReference>
<dbReference type="Gene3D" id="3.30.160.60">
    <property type="entry name" value="Classic Zinc Finger"/>
    <property type="match status" value="6"/>
</dbReference>
<evidence type="ECO:0000256" key="6">
    <source>
        <dbReference type="ARBA" id="ARBA00023015"/>
    </source>
</evidence>
<dbReference type="VEuPathDB" id="VectorBase:AALF002533"/>
<dbReference type="InterPro" id="IPR036236">
    <property type="entry name" value="Znf_C2H2_sf"/>
</dbReference>
<dbReference type="AlphaFoldDB" id="A0A023ERZ0"/>
<dbReference type="SMART" id="SM00355">
    <property type="entry name" value="ZnF_C2H2"/>
    <property type="match status" value="10"/>
</dbReference>
<feature type="domain" description="C2H2-type" evidence="10">
    <location>
        <begin position="304"/>
        <end position="332"/>
    </location>
</feature>
<dbReference type="VEuPathDB" id="VectorBase:AALC636_031056"/>
<keyword evidence="3" id="KW-0677">Repeat</keyword>
<accession>A0A023ERZ0</accession>
<feature type="domain" description="C2H2-type" evidence="10">
    <location>
        <begin position="133"/>
        <end position="161"/>
    </location>
</feature>
<dbReference type="InterPro" id="IPR013087">
    <property type="entry name" value="Znf_C2H2_type"/>
</dbReference>
<keyword evidence="2" id="KW-0479">Metal-binding</keyword>
<dbReference type="PANTHER" id="PTHR24394:SF48">
    <property type="entry name" value="ZINC FINGER PROTEIN 771"/>
    <property type="match status" value="1"/>
</dbReference>
<feature type="domain" description="C2H2-type" evidence="10">
    <location>
        <begin position="361"/>
        <end position="388"/>
    </location>
</feature>
<evidence type="ECO:0000256" key="8">
    <source>
        <dbReference type="ARBA" id="ARBA00023242"/>
    </source>
</evidence>
<feature type="domain" description="C2H2-type" evidence="10">
    <location>
        <begin position="389"/>
        <end position="419"/>
    </location>
</feature>
<dbReference type="FunFam" id="3.30.160.60:FF:000446">
    <property type="entry name" value="Zinc finger protein"/>
    <property type="match status" value="1"/>
</dbReference>
<feature type="domain" description="C2H2-type" evidence="10">
    <location>
        <begin position="163"/>
        <end position="185"/>
    </location>
</feature>
<reference evidence="11" key="1">
    <citation type="journal article" date="2014" name="PLoS Negl. Trop. Dis.">
        <title>Identification and characterization of seminal fluid proteins in the Asian tiger mosquito, Aedes albopictus.</title>
        <authorList>
            <person name="Boes K.E."/>
            <person name="Ribeiro J.M."/>
            <person name="Wong A."/>
            <person name="Harrington L.C."/>
            <person name="Wolfner M.F."/>
            <person name="Sirot L.K."/>
        </authorList>
    </citation>
    <scope>NUCLEOTIDE SEQUENCE</scope>
    <source>
        <tissue evidence="11">Reproductive organs</tissue>
    </source>
</reference>